<keyword evidence="22" id="KW-0961">Cell wall biogenesis/degradation</keyword>
<evidence type="ECO:0000256" key="17">
    <source>
        <dbReference type="ARBA" id="ARBA00022984"/>
    </source>
</evidence>
<feature type="compositionally biased region" description="Acidic residues" evidence="27">
    <location>
        <begin position="947"/>
        <end position="961"/>
    </location>
</feature>
<dbReference type="Gene3D" id="3.40.710.10">
    <property type="entry name" value="DD-peptidase/beta-lactamase superfamily"/>
    <property type="match status" value="2"/>
</dbReference>
<comment type="pathway">
    <text evidence="26">Glycan biosynthesis.</text>
</comment>
<dbReference type="SUPFAM" id="SSF53955">
    <property type="entry name" value="Lysozyme-like"/>
    <property type="match status" value="1"/>
</dbReference>
<evidence type="ECO:0000256" key="23">
    <source>
        <dbReference type="ARBA" id="ARBA00034000"/>
    </source>
</evidence>
<dbReference type="GO" id="GO:0006508">
    <property type="term" value="P:proteolysis"/>
    <property type="evidence" value="ECO:0007669"/>
    <property type="project" value="UniProtKB-KW"/>
</dbReference>
<keyword evidence="14" id="KW-0378">Hydrolase</keyword>
<dbReference type="InterPro" id="IPR036950">
    <property type="entry name" value="PBP_transglycosylase"/>
</dbReference>
<evidence type="ECO:0000256" key="13">
    <source>
        <dbReference type="ARBA" id="ARBA00022692"/>
    </source>
</evidence>
<keyword evidence="16" id="KW-0735">Signal-anchor</keyword>
<evidence type="ECO:0000256" key="4">
    <source>
        <dbReference type="ARBA" id="ARBA00007090"/>
    </source>
</evidence>
<evidence type="ECO:0000256" key="9">
    <source>
        <dbReference type="ARBA" id="ARBA00022645"/>
    </source>
</evidence>
<feature type="region of interest" description="Disordered" evidence="27">
    <location>
        <begin position="924"/>
        <end position="992"/>
    </location>
</feature>
<dbReference type="GO" id="GO:0046677">
    <property type="term" value="P:response to antibiotic"/>
    <property type="evidence" value="ECO:0007669"/>
    <property type="project" value="UniProtKB-KW"/>
</dbReference>
<evidence type="ECO:0000256" key="6">
    <source>
        <dbReference type="ARBA" id="ARBA00012448"/>
    </source>
</evidence>
<keyword evidence="19 28" id="KW-0472">Membrane</keyword>
<comment type="similarity">
    <text evidence="5">In the N-terminal section; belongs to the glycosyltransferase 51 family.</text>
</comment>
<dbReference type="InterPro" id="IPR012338">
    <property type="entry name" value="Beta-lactam/transpept-like"/>
</dbReference>
<evidence type="ECO:0000256" key="27">
    <source>
        <dbReference type="SAM" id="MobiDB-lite"/>
    </source>
</evidence>
<dbReference type="GO" id="GO:0009002">
    <property type="term" value="F:serine-type D-Ala-D-Ala carboxypeptidase activity"/>
    <property type="evidence" value="ECO:0007669"/>
    <property type="project" value="UniProtKB-EC"/>
</dbReference>
<comment type="similarity">
    <text evidence="4">In the C-terminal section; belongs to the transpeptidase family.</text>
</comment>
<dbReference type="RefSeq" id="WP_118335078.1">
    <property type="nucleotide sequence ID" value="NZ_AP025567.1"/>
</dbReference>
<comment type="function">
    <text evidence="1">Cell wall formation. Synthesis of cross-linked peptidoglycan from the lipid intermediates. The enzyme has a penicillin-insensitive transglycosylase N-terminal domain (formation of linear glycan strands) and a penicillin-sensitive transpeptidase C-terminal domain (cross-linking of the peptide subunits).</text>
</comment>
<evidence type="ECO:0000256" key="14">
    <source>
        <dbReference type="ARBA" id="ARBA00022801"/>
    </source>
</evidence>
<dbReference type="PANTHER" id="PTHR32282">
    <property type="entry name" value="BINDING PROTEIN TRANSPEPTIDASE, PUTATIVE-RELATED"/>
    <property type="match status" value="1"/>
</dbReference>
<evidence type="ECO:0000256" key="21">
    <source>
        <dbReference type="ARBA" id="ARBA00023268"/>
    </source>
</evidence>
<dbReference type="STRING" id="1776384.GCA_900086585_04025"/>
<comment type="catalytic activity">
    <reaction evidence="23">
        <text>Preferential cleavage: (Ac)2-L-Lys-D-Ala-|-D-Ala. Also transpeptidation of peptidyl-alanyl moieties that are N-acyl substituents of D-alanine.</text>
        <dbReference type="EC" id="3.4.16.4"/>
    </reaction>
</comment>
<evidence type="ECO:0000256" key="19">
    <source>
        <dbReference type="ARBA" id="ARBA00023136"/>
    </source>
</evidence>
<evidence type="ECO:0000256" key="22">
    <source>
        <dbReference type="ARBA" id="ARBA00023316"/>
    </source>
</evidence>
<dbReference type="EC" id="2.4.99.28" evidence="24"/>
<gene>
    <name evidence="31" type="ORF">DW099_08395</name>
</gene>
<evidence type="ECO:0000256" key="12">
    <source>
        <dbReference type="ARBA" id="ARBA00022679"/>
    </source>
</evidence>
<dbReference type="FunFam" id="1.10.3810.10:FF:000001">
    <property type="entry name" value="Penicillin-binding protein 1A"/>
    <property type="match status" value="1"/>
</dbReference>
<keyword evidence="21" id="KW-0511">Multifunctional enzyme</keyword>
<sequence length="992" mass="109375">MRSDKRKNKNRFRKSKETETSVVSADGTATKKRYRLNKKQFFKFLLALILVMIIGVAIFVGVVIAQAPKIDTDKIYDILTESTIIYDDNGNEIDTVYTEANRSNVKYDDIPKNLINAFVALEDKTFWDHHGFNFIRIFGAIKEAVFSGGDVSGTSTITQQLARNLFLRETMFDHSIKRKIIEAYYTIILEKNLTKEQIIEAYLNTINFGYNSNGVQAASQAYFSKDVKDLTVAQCAALAALPQAPSHFQLVEVVGNDDVSTKDQNIIKRTSNGTYIANDASKERRLTCLKLMLEQKYITQEQYDKASNRPLKKMLNPAYNGASTEADYFADYVIKEVINDLMEKKGWDYDRAWEKVYNGGLKIHSTMDSQAQKVIEKEFDNDANFPNAVINTDGNGNVINKYGQVVLYDYNDYFDEHGNFTFRTDEIVKRKDGSMIIRANKRLNVYNTEVNGETDYSIEFKDLYVSENGRPYSIAGGYINIPQQYKTKNKKGNIIISADFFKDEQYKDFFIFNDDGTVTIPAKSYELNQKVIQPQAAMTIVENSTGNIKAMVGGRKTTGRMLFNRATSPRQPGSSIKPLGVYSAAIQQSAEEAASGKKHAFTDLGIDEQGADLWGNYLTAGSIVIDEKTTINGSVWPQNAGGGYSGPQTMRSALQQSINTCAVKIFLQVGANYSADLVKKFGITTLDTEGSVSDLNPAALALGGMTNGVTTLDMASAYSAFPNNGTRKETSSYSEVLDSSGKKLLTNKSSKTHRVLDSGVAWIMTDMLKSVVTSGLGSPASISGVQAGGKTGTTDDEFDIWFDGFTPSYSASLWIGNDQNFQLTSMSSYAASLWGKIMNQISGAKSGSYKGVPSNVIYTGGEYYISGTQGGAKSLKSLEKTVTICTESGYLATPDCPHTEKKTYKTYGDGAEDVPKYYCNIHNSDTDKYPINPNDKTKPKDPAKPPDEEEPEEPDNPDDPGGDDKPPVNPDDPNNPDVPDNPGGDTGDKPAA</sequence>
<comment type="pathway">
    <text evidence="3">Cell wall biogenesis; peptidoglycan biosynthesis.</text>
</comment>
<dbReference type="GO" id="GO:0008955">
    <property type="term" value="F:peptidoglycan glycosyltransferase activity"/>
    <property type="evidence" value="ECO:0007669"/>
    <property type="project" value="UniProtKB-EC"/>
</dbReference>
<dbReference type="PANTHER" id="PTHR32282:SF11">
    <property type="entry name" value="PENICILLIN-BINDING PROTEIN 1B"/>
    <property type="match status" value="1"/>
</dbReference>
<dbReference type="EC" id="3.4.16.4" evidence="6"/>
<comment type="subcellular location">
    <subcellularLocation>
        <location evidence="2">Cell membrane</location>
        <topology evidence="2">Single-pass type II membrane protein</topology>
    </subcellularLocation>
</comment>
<evidence type="ECO:0000256" key="10">
    <source>
        <dbReference type="ARBA" id="ARBA00022670"/>
    </source>
</evidence>
<keyword evidence="12" id="KW-0808">Transferase</keyword>
<feature type="transmembrane region" description="Helical" evidence="28">
    <location>
        <begin position="41"/>
        <end position="65"/>
    </location>
</feature>
<evidence type="ECO:0000256" key="11">
    <source>
        <dbReference type="ARBA" id="ARBA00022676"/>
    </source>
</evidence>
<dbReference type="Proteomes" id="UP000284841">
    <property type="component" value="Unassembled WGS sequence"/>
</dbReference>
<evidence type="ECO:0000313" key="31">
    <source>
        <dbReference type="EMBL" id="RHJ88409.1"/>
    </source>
</evidence>
<dbReference type="InterPro" id="IPR001264">
    <property type="entry name" value="Glyco_trans_51"/>
</dbReference>
<dbReference type="GO" id="GO:0030288">
    <property type="term" value="C:outer membrane-bounded periplasmic space"/>
    <property type="evidence" value="ECO:0007669"/>
    <property type="project" value="TreeGrafter"/>
</dbReference>
<feature type="domain" description="Glycosyl transferase family 51" evidence="30">
    <location>
        <begin position="90"/>
        <end position="266"/>
    </location>
</feature>
<reference evidence="31 32" key="1">
    <citation type="submission" date="2018-08" db="EMBL/GenBank/DDBJ databases">
        <title>A genome reference for cultivated species of the human gut microbiota.</title>
        <authorList>
            <person name="Zou Y."/>
            <person name="Xue W."/>
            <person name="Luo G."/>
        </authorList>
    </citation>
    <scope>NUCLEOTIDE SEQUENCE [LARGE SCALE GENOMIC DNA]</scope>
    <source>
        <strain evidence="31 32">AM07-24</strain>
    </source>
</reference>
<keyword evidence="9" id="KW-0121">Carboxypeptidase</keyword>
<protein>
    <recommendedName>
        <fullName evidence="7">Penicillin-binding protein 1A</fullName>
        <ecNumber evidence="24">2.4.99.28</ecNumber>
        <ecNumber evidence="6">3.4.16.4</ecNumber>
    </recommendedName>
</protein>
<evidence type="ECO:0000259" key="30">
    <source>
        <dbReference type="Pfam" id="PF00912"/>
    </source>
</evidence>
<evidence type="ECO:0000256" key="28">
    <source>
        <dbReference type="SAM" id="Phobius"/>
    </source>
</evidence>
<evidence type="ECO:0000256" key="8">
    <source>
        <dbReference type="ARBA" id="ARBA00022475"/>
    </source>
</evidence>
<evidence type="ECO:0000256" key="26">
    <source>
        <dbReference type="ARBA" id="ARBA00060592"/>
    </source>
</evidence>
<keyword evidence="20" id="KW-0046">Antibiotic resistance</keyword>
<evidence type="ECO:0000256" key="15">
    <source>
        <dbReference type="ARBA" id="ARBA00022960"/>
    </source>
</evidence>
<evidence type="ECO:0000259" key="29">
    <source>
        <dbReference type="Pfam" id="PF00905"/>
    </source>
</evidence>
<organism evidence="31 32">
    <name type="scientific">Emergencia timonensis</name>
    <dbReference type="NCBI Taxonomy" id="1776384"/>
    <lineage>
        <taxon>Bacteria</taxon>
        <taxon>Bacillati</taxon>
        <taxon>Bacillota</taxon>
        <taxon>Clostridia</taxon>
        <taxon>Peptostreptococcales</taxon>
        <taxon>Anaerovoracaceae</taxon>
        <taxon>Emergencia</taxon>
    </lineage>
</organism>
<dbReference type="Pfam" id="PF00912">
    <property type="entry name" value="Transgly"/>
    <property type="match status" value="1"/>
</dbReference>
<dbReference type="InterPro" id="IPR023346">
    <property type="entry name" value="Lysozyme-like_dom_sf"/>
</dbReference>
<keyword evidence="13 28" id="KW-0812">Transmembrane</keyword>
<dbReference type="InterPro" id="IPR001460">
    <property type="entry name" value="PCN-bd_Tpept"/>
</dbReference>
<evidence type="ECO:0000256" key="2">
    <source>
        <dbReference type="ARBA" id="ARBA00004401"/>
    </source>
</evidence>
<dbReference type="EMBL" id="QRMS01000002">
    <property type="protein sequence ID" value="RHJ88409.1"/>
    <property type="molecule type" value="Genomic_DNA"/>
</dbReference>
<evidence type="ECO:0000256" key="24">
    <source>
        <dbReference type="ARBA" id="ARBA00044770"/>
    </source>
</evidence>
<evidence type="ECO:0000313" key="32">
    <source>
        <dbReference type="Proteomes" id="UP000284841"/>
    </source>
</evidence>
<evidence type="ECO:0000256" key="20">
    <source>
        <dbReference type="ARBA" id="ARBA00023251"/>
    </source>
</evidence>
<evidence type="ECO:0000256" key="7">
    <source>
        <dbReference type="ARBA" id="ARBA00018638"/>
    </source>
</evidence>
<keyword evidence="18 28" id="KW-1133">Transmembrane helix</keyword>
<evidence type="ECO:0000256" key="18">
    <source>
        <dbReference type="ARBA" id="ARBA00022989"/>
    </source>
</evidence>
<feature type="compositionally biased region" description="Basic and acidic residues" evidence="27">
    <location>
        <begin position="935"/>
        <end position="946"/>
    </location>
</feature>
<dbReference type="GO" id="GO:0009252">
    <property type="term" value="P:peptidoglycan biosynthetic process"/>
    <property type="evidence" value="ECO:0007669"/>
    <property type="project" value="UniProtKB-UniPathway"/>
</dbReference>
<feature type="compositionally biased region" description="Low complexity" evidence="27">
    <location>
        <begin position="971"/>
        <end position="983"/>
    </location>
</feature>
<evidence type="ECO:0000256" key="3">
    <source>
        <dbReference type="ARBA" id="ARBA00004752"/>
    </source>
</evidence>
<evidence type="ECO:0000256" key="1">
    <source>
        <dbReference type="ARBA" id="ARBA00002624"/>
    </source>
</evidence>
<evidence type="ECO:0000256" key="16">
    <source>
        <dbReference type="ARBA" id="ARBA00022968"/>
    </source>
</evidence>
<dbReference type="OrthoDB" id="9766909at2"/>
<keyword evidence="10" id="KW-0645">Protease</keyword>
<dbReference type="GO" id="GO:0008658">
    <property type="term" value="F:penicillin binding"/>
    <property type="evidence" value="ECO:0007669"/>
    <property type="project" value="InterPro"/>
</dbReference>
<evidence type="ECO:0000256" key="5">
    <source>
        <dbReference type="ARBA" id="ARBA00007739"/>
    </source>
</evidence>
<dbReference type="AlphaFoldDB" id="A0A415E490"/>
<keyword evidence="15" id="KW-0133">Cell shape</keyword>
<dbReference type="InterPro" id="IPR050396">
    <property type="entry name" value="Glycosyltr_51/Transpeptidase"/>
</dbReference>
<keyword evidence="32" id="KW-1185">Reference proteome</keyword>
<dbReference type="Gene3D" id="1.10.3810.10">
    <property type="entry name" value="Biosynthetic peptidoglycan transglycosylase-like"/>
    <property type="match status" value="1"/>
</dbReference>
<proteinExistence type="inferred from homology"/>
<dbReference type="GO" id="GO:0071555">
    <property type="term" value="P:cell wall organization"/>
    <property type="evidence" value="ECO:0007669"/>
    <property type="project" value="UniProtKB-KW"/>
</dbReference>
<keyword evidence="17" id="KW-0573">Peptidoglycan synthesis</keyword>
<accession>A0A415E490</accession>
<feature type="domain" description="Penicillin-binding protein transpeptidase" evidence="29">
    <location>
        <begin position="634"/>
        <end position="794"/>
    </location>
</feature>
<dbReference type="GO" id="GO:0005886">
    <property type="term" value="C:plasma membrane"/>
    <property type="evidence" value="ECO:0007669"/>
    <property type="project" value="UniProtKB-SubCell"/>
</dbReference>
<dbReference type="Pfam" id="PF00905">
    <property type="entry name" value="Transpeptidase"/>
    <property type="match status" value="1"/>
</dbReference>
<dbReference type="SUPFAM" id="SSF56601">
    <property type="entry name" value="beta-lactamase/transpeptidase-like"/>
    <property type="match status" value="1"/>
</dbReference>
<comment type="caution">
    <text evidence="31">The sequence shown here is derived from an EMBL/GenBank/DDBJ whole genome shotgun (WGS) entry which is preliminary data.</text>
</comment>
<evidence type="ECO:0000256" key="25">
    <source>
        <dbReference type="ARBA" id="ARBA00049902"/>
    </source>
</evidence>
<dbReference type="UniPathway" id="UPA00219"/>
<keyword evidence="8" id="KW-1003">Cell membrane</keyword>
<comment type="catalytic activity">
    <reaction evidence="25">
        <text>[GlcNAc-(1-&gt;4)-Mur2Ac(oyl-L-Ala-gamma-D-Glu-L-Lys-D-Ala-D-Ala)](n)-di-trans,octa-cis-undecaprenyl diphosphate + beta-D-GlcNAc-(1-&gt;4)-Mur2Ac(oyl-L-Ala-gamma-D-Glu-L-Lys-D-Ala-D-Ala)-di-trans,octa-cis-undecaprenyl diphosphate = [GlcNAc-(1-&gt;4)-Mur2Ac(oyl-L-Ala-gamma-D-Glu-L-Lys-D-Ala-D-Ala)](n+1)-di-trans,octa-cis-undecaprenyl diphosphate + di-trans,octa-cis-undecaprenyl diphosphate + H(+)</text>
        <dbReference type="Rhea" id="RHEA:23708"/>
        <dbReference type="Rhea" id="RHEA-COMP:9602"/>
        <dbReference type="Rhea" id="RHEA-COMP:9603"/>
        <dbReference type="ChEBI" id="CHEBI:15378"/>
        <dbReference type="ChEBI" id="CHEBI:58405"/>
        <dbReference type="ChEBI" id="CHEBI:60033"/>
        <dbReference type="ChEBI" id="CHEBI:78435"/>
        <dbReference type="EC" id="2.4.99.28"/>
    </reaction>
</comment>
<name>A0A415E490_9FIRM</name>
<keyword evidence="11" id="KW-0328">Glycosyltransferase</keyword>
<dbReference type="GO" id="GO:0008360">
    <property type="term" value="P:regulation of cell shape"/>
    <property type="evidence" value="ECO:0007669"/>
    <property type="project" value="UniProtKB-KW"/>
</dbReference>